<dbReference type="NCBIfam" id="TIGR03023">
    <property type="entry name" value="WcaJ_sugtrans"/>
    <property type="match status" value="1"/>
</dbReference>
<dbReference type="GO" id="GO:0016020">
    <property type="term" value="C:membrane"/>
    <property type="evidence" value="ECO:0007669"/>
    <property type="project" value="UniProtKB-SubCell"/>
</dbReference>
<dbReference type="InterPro" id="IPR017475">
    <property type="entry name" value="EPS_sugar_tfrase"/>
</dbReference>
<dbReference type="RefSeq" id="WP_106527779.1">
    <property type="nucleotide sequence ID" value="NZ_PYAW01000002.1"/>
</dbReference>
<dbReference type="AlphaFoldDB" id="A0A2P8HM69"/>
<keyword evidence="10" id="KW-1185">Reference proteome</keyword>
<gene>
    <name evidence="9" type="ORF">CLV51_102160</name>
</gene>
<proteinExistence type="inferred from homology"/>
<evidence type="ECO:0000256" key="3">
    <source>
        <dbReference type="ARBA" id="ARBA00022679"/>
    </source>
</evidence>
<dbReference type="Proteomes" id="UP000240971">
    <property type="component" value="Unassembled WGS sequence"/>
</dbReference>
<reference evidence="9 10" key="1">
    <citation type="submission" date="2018-03" db="EMBL/GenBank/DDBJ databases">
        <title>Genomic Encyclopedia of Archaeal and Bacterial Type Strains, Phase II (KMG-II): from individual species to whole genera.</title>
        <authorList>
            <person name="Goeker M."/>
        </authorList>
    </citation>
    <scope>NUCLEOTIDE SEQUENCE [LARGE SCALE GENOMIC DNA]</scope>
    <source>
        <strain evidence="9 10">DSM 24859</strain>
    </source>
</reference>
<sequence length="466" mass="54454">MKQDVHASQFLRLVIDYGVLVIAFILTREYIAAKGDVFFSPLNWLLLFISWFVWTVTGTAMHLYEDYKSRFSFEFVAILKTVLLHISIFTFLFFYFFKFYPYPRTFTLLYTFYIFAGTTTIKYIVKKILLRLRHKDHNIKNVLIVGAGETALNFYNTITSNNHLGYKCVGFVNDHRSIEMNDHQYLGKISELRSILEDSEIDDVVVALPETAKEDTERIIMTSERAAKRVRIIVDCHRYCTSTVSMNLLGTFPLVSIRSSPLDDPARQWFKRLFDICFTLILFTVFSWLFVIIGILIKLSSKGPILFKQERWGHKNKKIICYKFRSMVVQKSEVDSEGHFIQATRNDARVTFVGRFLRKTNLDELPQCINVLLGNMSFVGPRPHATPLHFESKDIIQHYMLRQLVKPGITGWAQVNGCRGETRHSGQMQQRVNLDIWYIENYSFWLDCQILFQTLMNMIKGDKNAY</sequence>
<evidence type="ECO:0000256" key="6">
    <source>
        <dbReference type="ARBA" id="ARBA00023136"/>
    </source>
</evidence>
<comment type="similarity">
    <text evidence="2">Belongs to the bacterial sugar transferase family.</text>
</comment>
<dbReference type="InterPro" id="IPR017473">
    <property type="entry name" value="Undecaprenyl-P_gluc_Ptfrase"/>
</dbReference>
<evidence type="ECO:0000256" key="2">
    <source>
        <dbReference type="ARBA" id="ARBA00006464"/>
    </source>
</evidence>
<feature type="transmembrane region" description="Helical" evidence="7">
    <location>
        <begin position="12"/>
        <end position="32"/>
    </location>
</feature>
<dbReference type="Pfam" id="PF13727">
    <property type="entry name" value="CoA_binding_3"/>
    <property type="match status" value="1"/>
</dbReference>
<dbReference type="OrthoDB" id="9808602at2"/>
<keyword evidence="6 7" id="KW-0472">Membrane</keyword>
<feature type="transmembrane region" description="Helical" evidence="7">
    <location>
        <begin position="44"/>
        <end position="64"/>
    </location>
</feature>
<dbReference type="PANTHER" id="PTHR30576:SF0">
    <property type="entry name" value="UNDECAPRENYL-PHOSPHATE N-ACETYLGALACTOSAMINYL 1-PHOSPHATE TRANSFERASE-RELATED"/>
    <property type="match status" value="1"/>
</dbReference>
<dbReference type="PANTHER" id="PTHR30576">
    <property type="entry name" value="COLANIC BIOSYNTHESIS UDP-GLUCOSE LIPID CARRIER TRANSFERASE"/>
    <property type="match status" value="1"/>
</dbReference>
<dbReference type="InterPro" id="IPR003362">
    <property type="entry name" value="Bact_transf"/>
</dbReference>
<feature type="transmembrane region" description="Helical" evidence="7">
    <location>
        <begin position="276"/>
        <end position="297"/>
    </location>
</feature>
<feature type="transmembrane region" description="Helical" evidence="7">
    <location>
        <begin position="76"/>
        <end position="96"/>
    </location>
</feature>
<evidence type="ECO:0000256" key="4">
    <source>
        <dbReference type="ARBA" id="ARBA00022692"/>
    </source>
</evidence>
<evidence type="ECO:0000313" key="9">
    <source>
        <dbReference type="EMBL" id="PSL47314.1"/>
    </source>
</evidence>
<evidence type="ECO:0000313" key="10">
    <source>
        <dbReference type="Proteomes" id="UP000240971"/>
    </source>
</evidence>
<name>A0A2P8HM69_CHINA</name>
<dbReference type="NCBIfam" id="TIGR03025">
    <property type="entry name" value="EPS_sugtrans"/>
    <property type="match status" value="1"/>
</dbReference>
<protein>
    <submittedName>
        <fullName evidence="9">Putative colanic acid biosynthesis UDP-glucose lipid carrier transferase</fullName>
    </submittedName>
</protein>
<evidence type="ECO:0000256" key="5">
    <source>
        <dbReference type="ARBA" id="ARBA00022989"/>
    </source>
</evidence>
<accession>A0A2P8HM69</accession>
<keyword evidence="4 7" id="KW-0812">Transmembrane</keyword>
<comment type="subcellular location">
    <subcellularLocation>
        <location evidence="1">Membrane</location>
        <topology evidence="1">Multi-pass membrane protein</topology>
    </subcellularLocation>
</comment>
<dbReference type="Pfam" id="PF02397">
    <property type="entry name" value="Bac_transf"/>
    <property type="match status" value="1"/>
</dbReference>
<evidence type="ECO:0000256" key="7">
    <source>
        <dbReference type="SAM" id="Phobius"/>
    </source>
</evidence>
<keyword evidence="5 7" id="KW-1133">Transmembrane helix</keyword>
<organism evidence="9 10">
    <name type="scientific">Chitinophaga niastensis</name>
    <dbReference type="NCBI Taxonomy" id="536980"/>
    <lineage>
        <taxon>Bacteria</taxon>
        <taxon>Pseudomonadati</taxon>
        <taxon>Bacteroidota</taxon>
        <taxon>Chitinophagia</taxon>
        <taxon>Chitinophagales</taxon>
        <taxon>Chitinophagaceae</taxon>
        <taxon>Chitinophaga</taxon>
    </lineage>
</organism>
<comment type="caution">
    <text evidence="9">The sequence shown here is derived from an EMBL/GenBank/DDBJ whole genome shotgun (WGS) entry which is preliminary data.</text>
</comment>
<keyword evidence="3 9" id="KW-0808">Transferase</keyword>
<dbReference type="GO" id="GO:0016780">
    <property type="term" value="F:phosphotransferase activity, for other substituted phosphate groups"/>
    <property type="evidence" value="ECO:0007669"/>
    <property type="project" value="TreeGrafter"/>
</dbReference>
<dbReference type="EMBL" id="PYAW01000002">
    <property type="protein sequence ID" value="PSL47314.1"/>
    <property type="molecule type" value="Genomic_DNA"/>
</dbReference>
<dbReference type="InterPro" id="IPR036291">
    <property type="entry name" value="NAD(P)-bd_dom_sf"/>
</dbReference>
<dbReference type="SUPFAM" id="SSF51735">
    <property type="entry name" value="NAD(P)-binding Rossmann-fold domains"/>
    <property type="match status" value="1"/>
</dbReference>
<feature type="transmembrane region" description="Helical" evidence="7">
    <location>
        <begin position="108"/>
        <end position="125"/>
    </location>
</feature>
<evidence type="ECO:0000256" key="1">
    <source>
        <dbReference type="ARBA" id="ARBA00004141"/>
    </source>
</evidence>
<evidence type="ECO:0000259" key="8">
    <source>
        <dbReference type="Pfam" id="PF02397"/>
    </source>
</evidence>
<feature type="domain" description="Bacterial sugar transferase" evidence="8">
    <location>
        <begin position="271"/>
        <end position="459"/>
    </location>
</feature>
<dbReference type="Gene3D" id="3.40.50.720">
    <property type="entry name" value="NAD(P)-binding Rossmann-like Domain"/>
    <property type="match status" value="1"/>
</dbReference>